<evidence type="ECO:0000313" key="2">
    <source>
        <dbReference type="Proteomes" id="UP000078542"/>
    </source>
</evidence>
<organism evidence="1 2">
    <name type="scientific">Cyphomyrmex costatus</name>
    <dbReference type="NCBI Taxonomy" id="456900"/>
    <lineage>
        <taxon>Eukaryota</taxon>
        <taxon>Metazoa</taxon>
        <taxon>Ecdysozoa</taxon>
        <taxon>Arthropoda</taxon>
        <taxon>Hexapoda</taxon>
        <taxon>Insecta</taxon>
        <taxon>Pterygota</taxon>
        <taxon>Neoptera</taxon>
        <taxon>Endopterygota</taxon>
        <taxon>Hymenoptera</taxon>
        <taxon>Apocrita</taxon>
        <taxon>Aculeata</taxon>
        <taxon>Formicoidea</taxon>
        <taxon>Formicidae</taxon>
        <taxon>Myrmicinae</taxon>
        <taxon>Cyphomyrmex</taxon>
    </lineage>
</organism>
<dbReference type="EMBL" id="KQ976885">
    <property type="protein sequence ID" value="KYN07384.1"/>
    <property type="molecule type" value="Genomic_DNA"/>
</dbReference>
<sequence length="49" mass="5575">SFIKYDSNVMKNLISNITAGTLCHHIARYKNIHGTHPLTQLSLRLQVIL</sequence>
<keyword evidence="2" id="KW-1185">Reference proteome</keyword>
<evidence type="ECO:0000313" key="1">
    <source>
        <dbReference type="EMBL" id="KYN07384.1"/>
    </source>
</evidence>
<dbReference type="AlphaFoldDB" id="A0A195D4M8"/>
<reference evidence="1 2" key="1">
    <citation type="submission" date="2016-03" db="EMBL/GenBank/DDBJ databases">
        <title>Cyphomyrmex costatus WGS genome.</title>
        <authorList>
            <person name="Nygaard S."/>
            <person name="Hu H."/>
            <person name="Boomsma J."/>
            <person name="Zhang G."/>
        </authorList>
    </citation>
    <scope>NUCLEOTIDE SEQUENCE [LARGE SCALE GENOMIC DNA]</scope>
    <source>
        <strain evidence="1">MS0001</strain>
        <tissue evidence="1">Whole body</tissue>
    </source>
</reference>
<gene>
    <name evidence="1" type="ORF">ALC62_01586</name>
</gene>
<feature type="non-terminal residue" evidence="1">
    <location>
        <position position="1"/>
    </location>
</feature>
<dbReference type="Proteomes" id="UP000078542">
    <property type="component" value="Unassembled WGS sequence"/>
</dbReference>
<accession>A0A195D4M8</accession>
<protein>
    <submittedName>
        <fullName evidence="1">Uncharacterized protein</fullName>
    </submittedName>
</protein>
<proteinExistence type="predicted"/>
<name>A0A195D4M8_9HYME</name>